<dbReference type="Pfam" id="PF08713">
    <property type="entry name" value="DNA_alkylation"/>
    <property type="match status" value="1"/>
</dbReference>
<dbReference type="InterPro" id="IPR014825">
    <property type="entry name" value="DNA_alkylation"/>
</dbReference>
<reference evidence="1 2" key="1">
    <citation type="submission" date="2013-07" db="EMBL/GenBank/DDBJ databases">
        <authorList>
            <person name="Weinstock G."/>
            <person name="Sodergren E."/>
            <person name="Wylie T."/>
            <person name="Fulton L."/>
            <person name="Fulton R."/>
            <person name="Fronick C."/>
            <person name="O'Laughlin M."/>
            <person name="Godfrey J."/>
            <person name="Miner T."/>
            <person name="Herter B."/>
            <person name="Appelbaum E."/>
            <person name="Cordes M."/>
            <person name="Lek S."/>
            <person name="Wollam A."/>
            <person name="Pepin K.H."/>
            <person name="Palsikar V.B."/>
            <person name="Mitreva M."/>
            <person name="Wilson R.K."/>
        </authorList>
    </citation>
    <scope>NUCLEOTIDE SEQUENCE [LARGE SCALE GENOMIC DNA]</scope>
    <source>
        <strain evidence="1 2">ATCC 14940</strain>
    </source>
</reference>
<dbReference type="AlphaFoldDB" id="A0ABC9TSI9"/>
<comment type="caution">
    <text evidence="1">The sequence shown here is derived from an EMBL/GenBank/DDBJ whole genome shotgun (WGS) entry which is preliminary data.</text>
</comment>
<evidence type="ECO:0000313" key="1">
    <source>
        <dbReference type="EMBL" id="ERI74297.1"/>
    </source>
</evidence>
<dbReference type="PANTHER" id="PTHR34070:SF1">
    <property type="entry name" value="DNA ALKYLATION REPAIR PROTEIN"/>
    <property type="match status" value="1"/>
</dbReference>
<dbReference type="CDD" id="cd06561">
    <property type="entry name" value="AlkD_like"/>
    <property type="match status" value="1"/>
</dbReference>
<dbReference type="SUPFAM" id="SSF48371">
    <property type="entry name" value="ARM repeat"/>
    <property type="match status" value="1"/>
</dbReference>
<proteinExistence type="predicted"/>
<dbReference type="InterPro" id="IPR016024">
    <property type="entry name" value="ARM-type_fold"/>
</dbReference>
<protein>
    <recommendedName>
        <fullName evidence="3">DNA alkylation repair enzyme</fullName>
    </recommendedName>
</protein>
<dbReference type="Proteomes" id="UP000016491">
    <property type="component" value="Unassembled WGS sequence"/>
</dbReference>
<dbReference type="Gene3D" id="1.25.10.90">
    <property type="match status" value="1"/>
</dbReference>
<evidence type="ECO:0008006" key="3">
    <source>
        <dbReference type="Google" id="ProtNLM"/>
    </source>
</evidence>
<sequence length="235" mass="27194">MSAVMKDSRELTDVRKELELLADEPYRLFHSRLLPGTENILGVRVPRLWKLARRLVKEEGSGYLGRAGDDTYEEIMLQGMVIGLLKEDTGQMLKRLPAFMAKAENWAHCDIVCSGLKKVKDDRESVLAFLKPYISSEREFEARFAIVLLLDYYIDEDYIDTTLELLQQAVHPGYYVKMAVAWALSVCYVQFPEKTLACMREGPFDDFTYNKALQKITESFRVDKEEKAFIRSLKR</sequence>
<organism evidence="1 2">
    <name type="scientific">[Clostridium] symbiosum ATCC 14940</name>
    <dbReference type="NCBI Taxonomy" id="411472"/>
    <lineage>
        <taxon>Bacteria</taxon>
        <taxon>Bacillati</taxon>
        <taxon>Bacillota</taxon>
        <taxon>Clostridia</taxon>
        <taxon>Lachnospirales</taxon>
        <taxon>Lachnospiraceae</taxon>
        <taxon>Otoolea</taxon>
    </lineage>
</organism>
<dbReference type="PANTHER" id="PTHR34070">
    <property type="entry name" value="ARMADILLO-TYPE FOLD"/>
    <property type="match status" value="1"/>
</dbReference>
<gene>
    <name evidence="1" type="ORF">CLOSYM_04151</name>
</gene>
<evidence type="ECO:0000313" key="2">
    <source>
        <dbReference type="Proteomes" id="UP000016491"/>
    </source>
</evidence>
<accession>A0ABC9TSI9</accession>
<name>A0ABC9TSI9_CLOSY</name>
<dbReference type="EMBL" id="AWSU01000338">
    <property type="protein sequence ID" value="ERI74297.1"/>
    <property type="molecule type" value="Genomic_DNA"/>
</dbReference>